<keyword evidence="2" id="KW-0342">GTP-binding</keyword>
<evidence type="ECO:0000256" key="2">
    <source>
        <dbReference type="ARBA" id="ARBA00023134"/>
    </source>
</evidence>
<dbReference type="Gene3D" id="3.40.50.300">
    <property type="entry name" value="P-loop containing nucleotide triphosphate hydrolases"/>
    <property type="match status" value="1"/>
</dbReference>
<dbReference type="PROSITE" id="PS51420">
    <property type="entry name" value="RHO"/>
    <property type="match status" value="1"/>
</dbReference>
<protein>
    <submittedName>
        <fullName evidence="3">Uncharacterized protein</fullName>
    </submittedName>
</protein>
<dbReference type="EMBL" id="JABSTV010001247">
    <property type="protein sequence ID" value="KAH7973043.1"/>
    <property type="molecule type" value="Genomic_DNA"/>
</dbReference>
<gene>
    <name evidence="3" type="ORF">HPB52_020767</name>
</gene>
<dbReference type="PANTHER" id="PTHR24072">
    <property type="entry name" value="RHO FAMILY GTPASE"/>
    <property type="match status" value="1"/>
</dbReference>
<evidence type="ECO:0000313" key="4">
    <source>
        <dbReference type="Proteomes" id="UP000821837"/>
    </source>
</evidence>
<keyword evidence="1" id="KW-0547">Nucleotide-binding</keyword>
<dbReference type="GO" id="GO:0007264">
    <property type="term" value="P:small GTPase-mediated signal transduction"/>
    <property type="evidence" value="ECO:0007669"/>
    <property type="project" value="InterPro"/>
</dbReference>
<dbReference type="SUPFAM" id="SSF52540">
    <property type="entry name" value="P-loop containing nucleoside triphosphate hydrolases"/>
    <property type="match status" value="1"/>
</dbReference>
<dbReference type="GO" id="GO:0001667">
    <property type="term" value="P:ameboidal-type cell migration"/>
    <property type="evidence" value="ECO:0007669"/>
    <property type="project" value="UniProtKB-ARBA"/>
</dbReference>
<dbReference type="InterPro" id="IPR003578">
    <property type="entry name" value="Small_GTPase_Rho"/>
</dbReference>
<sequence>MADYARREDYLPCSRTRFYITTLKDLNVLDRGGGSKDESSGSGEGDDFDSLRPLCYPNAAVLLLCFSVVCPTSFQNASQKWLPELRRHCPDAPIVLVGTQCDLRTDVKFSNGFVPFPRRRAMSLDRRGARDDEEKKTGWKKLCCFI</sequence>
<proteinExistence type="predicted"/>
<dbReference type="GO" id="GO:0022412">
    <property type="term" value="P:cellular process involved in reproduction in multicellular organism"/>
    <property type="evidence" value="ECO:0007669"/>
    <property type="project" value="UniProtKB-ARBA"/>
</dbReference>
<reference evidence="3" key="1">
    <citation type="journal article" date="2020" name="Cell">
        <title>Large-Scale Comparative Analyses of Tick Genomes Elucidate Their Genetic Diversity and Vector Capacities.</title>
        <authorList>
            <consortium name="Tick Genome and Microbiome Consortium (TIGMIC)"/>
            <person name="Jia N."/>
            <person name="Wang J."/>
            <person name="Shi W."/>
            <person name="Du L."/>
            <person name="Sun Y."/>
            <person name="Zhan W."/>
            <person name="Jiang J.F."/>
            <person name="Wang Q."/>
            <person name="Zhang B."/>
            <person name="Ji P."/>
            <person name="Bell-Sakyi L."/>
            <person name="Cui X.M."/>
            <person name="Yuan T.T."/>
            <person name="Jiang B.G."/>
            <person name="Yang W.F."/>
            <person name="Lam T.T."/>
            <person name="Chang Q.C."/>
            <person name="Ding S.J."/>
            <person name="Wang X.J."/>
            <person name="Zhu J.G."/>
            <person name="Ruan X.D."/>
            <person name="Zhao L."/>
            <person name="Wei J.T."/>
            <person name="Ye R.Z."/>
            <person name="Que T.C."/>
            <person name="Du C.H."/>
            <person name="Zhou Y.H."/>
            <person name="Cheng J.X."/>
            <person name="Dai P.F."/>
            <person name="Guo W.B."/>
            <person name="Han X.H."/>
            <person name="Huang E.J."/>
            <person name="Li L.F."/>
            <person name="Wei W."/>
            <person name="Gao Y.C."/>
            <person name="Liu J.Z."/>
            <person name="Shao H.Z."/>
            <person name="Wang X."/>
            <person name="Wang C.C."/>
            <person name="Yang T.C."/>
            <person name="Huo Q.B."/>
            <person name="Li W."/>
            <person name="Chen H.Y."/>
            <person name="Chen S.E."/>
            <person name="Zhou L.G."/>
            <person name="Ni X.B."/>
            <person name="Tian J.H."/>
            <person name="Sheng Y."/>
            <person name="Liu T."/>
            <person name="Pan Y.S."/>
            <person name="Xia L.Y."/>
            <person name="Li J."/>
            <person name="Zhao F."/>
            <person name="Cao W.C."/>
        </authorList>
    </citation>
    <scope>NUCLEOTIDE SEQUENCE</scope>
    <source>
        <strain evidence="3">Rsan-2018</strain>
    </source>
</reference>
<dbReference type="AlphaFoldDB" id="A0A9D4QC92"/>
<name>A0A9D4QC92_RHISA</name>
<dbReference type="VEuPathDB" id="VectorBase:RSAN_044888"/>
<comment type="caution">
    <text evidence="3">The sequence shown here is derived from an EMBL/GenBank/DDBJ whole genome shotgun (WGS) entry which is preliminary data.</text>
</comment>
<dbReference type="GO" id="GO:0003924">
    <property type="term" value="F:GTPase activity"/>
    <property type="evidence" value="ECO:0007669"/>
    <property type="project" value="InterPro"/>
</dbReference>
<reference evidence="3" key="2">
    <citation type="submission" date="2021-09" db="EMBL/GenBank/DDBJ databases">
        <authorList>
            <person name="Jia N."/>
            <person name="Wang J."/>
            <person name="Shi W."/>
            <person name="Du L."/>
            <person name="Sun Y."/>
            <person name="Zhan W."/>
            <person name="Jiang J."/>
            <person name="Wang Q."/>
            <person name="Zhang B."/>
            <person name="Ji P."/>
            <person name="Sakyi L.B."/>
            <person name="Cui X."/>
            <person name="Yuan T."/>
            <person name="Jiang B."/>
            <person name="Yang W."/>
            <person name="Lam T.T.-Y."/>
            <person name="Chang Q."/>
            <person name="Ding S."/>
            <person name="Wang X."/>
            <person name="Zhu J."/>
            <person name="Ruan X."/>
            <person name="Zhao L."/>
            <person name="Wei J."/>
            <person name="Que T."/>
            <person name="Du C."/>
            <person name="Cheng J."/>
            <person name="Dai P."/>
            <person name="Han X."/>
            <person name="Huang E."/>
            <person name="Gao Y."/>
            <person name="Liu J."/>
            <person name="Shao H."/>
            <person name="Ye R."/>
            <person name="Li L."/>
            <person name="Wei W."/>
            <person name="Wang X."/>
            <person name="Wang C."/>
            <person name="Huo Q."/>
            <person name="Li W."/>
            <person name="Guo W."/>
            <person name="Chen H."/>
            <person name="Chen S."/>
            <person name="Zhou L."/>
            <person name="Zhou L."/>
            <person name="Ni X."/>
            <person name="Tian J."/>
            <person name="Zhou Y."/>
            <person name="Sheng Y."/>
            <person name="Liu T."/>
            <person name="Pan Y."/>
            <person name="Xia L."/>
            <person name="Li J."/>
            <person name="Zhao F."/>
            <person name="Cao W."/>
        </authorList>
    </citation>
    <scope>NUCLEOTIDE SEQUENCE</scope>
    <source>
        <strain evidence="3">Rsan-2018</strain>
        <tissue evidence="3">Larvae</tissue>
    </source>
</reference>
<dbReference type="Proteomes" id="UP000821837">
    <property type="component" value="Chromosome 11"/>
</dbReference>
<dbReference type="GO" id="GO:0003006">
    <property type="term" value="P:developmental process involved in reproduction"/>
    <property type="evidence" value="ECO:0007669"/>
    <property type="project" value="UniProtKB-ARBA"/>
</dbReference>
<dbReference type="GO" id="GO:0005525">
    <property type="term" value="F:GTP binding"/>
    <property type="evidence" value="ECO:0007669"/>
    <property type="project" value="UniProtKB-KW"/>
</dbReference>
<dbReference type="SMART" id="SM00174">
    <property type="entry name" value="RHO"/>
    <property type="match status" value="1"/>
</dbReference>
<dbReference type="InterPro" id="IPR027417">
    <property type="entry name" value="P-loop_NTPase"/>
</dbReference>
<evidence type="ECO:0000256" key="1">
    <source>
        <dbReference type="ARBA" id="ARBA00022741"/>
    </source>
</evidence>
<accession>A0A9D4QC92</accession>
<organism evidence="3 4">
    <name type="scientific">Rhipicephalus sanguineus</name>
    <name type="common">Brown dog tick</name>
    <name type="synonym">Ixodes sanguineus</name>
    <dbReference type="NCBI Taxonomy" id="34632"/>
    <lineage>
        <taxon>Eukaryota</taxon>
        <taxon>Metazoa</taxon>
        <taxon>Ecdysozoa</taxon>
        <taxon>Arthropoda</taxon>
        <taxon>Chelicerata</taxon>
        <taxon>Arachnida</taxon>
        <taxon>Acari</taxon>
        <taxon>Parasitiformes</taxon>
        <taxon>Ixodida</taxon>
        <taxon>Ixodoidea</taxon>
        <taxon>Ixodidae</taxon>
        <taxon>Rhipicephalinae</taxon>
        <taxon>Rhipicephalus</taxon>
        <taxon>Rhipicephalus</taxon>
    </lineage>
</organism>
<dbReference type="Pfam" id="PF00071">
    <property type="entry name" value="Ras"/>
    <property type="match status" value="1"/>
</dbReference>
<keyword evidence="4" id="KW-1185">Reference proteome</keyword>
<dbReference type="GO" id="GO:0035099">
    <property type="term" value="P:hemocyte migration"/>
    <property type="evidence" value="ECO:0007669"/>
    <property type="project" value="UniProtKB-ARBA"/>
</dbReference>
<dbReference type="GO" id="GO:0035006">
    <property type="term" value="P:melanization defense response"/>
    <property type="evidence" value="ECO:0007669"/>
    <property type="project" value="UniProtKB-ARBA"/>
</dbReference>
<evidence type="ECO:0000313" key="3">
    <source>
        <dbReference type="EMBL" id="KAH7973043.1"/>
    </source>
</evidence>
<dbReference type="InterPro" id="IPR001806">
    <property type="entry name" value="Small_GTPase"/>
</dbReference>